<dbReference type="KEGG" id="glz:GLAREA_03721"/>
<evidence type="ECO:0000313" key="3">
    <source>
        <dbReference type="Proteomes" id="UP000016922"/>
    </source>
</evidence>
<feature type="compositionally biased region" description="Polar residues" evidence="1">
    <location>
        <begin position="99"/>
        <end position="109"/>
    </location>
</feature>
<dbReference type="GeneID" id="19462776"/>
<feature type="region of interest" description="Disordered" evidence="1">
    <location>
        <begin position="73"/>
        <end position="109"/>
    </location>
</feature>
<keyword evidence="3" id="KW-1185">Reference proteome</keyword>
<dbReference type="RefSeq" id="XP_008082165.1">
    <property type="nucleotide sequence ID" value="XM_008083974.1"/>
</dbReference>
<dbReference type="AlphaFoldDB" id="S3D0S7"/>
<dbReference type="EMBL" id="KE145363">
    <property type="protein sequence ID" value="EPE30754.1"/>
    <property type="molecule type" value="Genomic_DNA"/>
</dbReference>
<gene>
    <name evidence="2" type="ORF">GLAREA_03721</name>
</gene>
<evidence type="ECO:0000256" key="1">
    <source>
        <dbReference type="SAM" id="MobiDB-lite"/>
    </source>
</evidence>
<protein>
    <submittedName>
        <fullName evidence="2">Uncharacterized protein</fullName>
    </submittedName>
</protein>
<proteinExistence type="predicted"/>
<dbReference type="Proteomes" id="UP000016922">
    <property type="component" value="Unassembled WGS sequence"/>
</dbReference>
<reference evidence="2 3" key="1">
    <citation type="journal article" date="2013" name="BMC Genomics">
        <title>Genomics-driven discovery of the pneumocandin biosynthetic gene cluster in the fungus Glarea lozoyensis.</title>
        <authorList>
            <person name="Chen L."/>
            <person name="Yue Q."/>
            <person name="Zhang X."/>
            <person name="Xiang M."/>
            <person name="Wang C."/>
            <person name="Li S."/>
            <person name="Che Y."/>
            <person name="Ortiz-Lopez F.J."/>
            <person name="Bills G.F."/>
            <person name="Liu X."/>
            <person name="An Z."/>
        </authorList>
    </citation>
    <scope>NUCLEOTIDE SEQUENCE [LARGE SCALE GENOMIC DNA]</scope>
    <source>
        <strain evidence="3">ATCC 20868 / MF5171</strain>
    </source>
</reference>
<evidence type="ECO:0000313" key="2">
    <source>
        <dbReference type="EMBL" id="EPE30754.1"/>
    </source>
</evidence>
<name>S3D0S7_GLAL2</name>
<dbReference type="HOGENOM" id="CLU_1026919_0_0_1"/>
<sequence length="271" mass="29387">MEERTESLPGKEGSVWLMGGNKNENTCTVLHAHGRSLFSASSRRVELGVGDGTGVQHTKPGLGDARVSRIQTGTGHDGLGGHRRPPVTAHRGIEESRHQLPQPSGNILISKNRSQNTISPIRNTAPFAGAVHLFLRLVRLLPLSPPTDAAAAEPSANDVTENSEWRIAPVQVYCLGCTSWRADRSRRVCAIAIRPSASRIPVSLGNTRRYMAPAMAKATRTNIEKGLRTIDALYPRDQTSSSAIVDATYIDIRRDGRHEAKELGSNNHSSP</sequence>
<organism evidence="2 3">
    <name type="scientific">Glarea lozoyensis (strain ATCC 20868 / MF5171)</name>
    <dbReference type="NCBI Taxonomy" id="1116229"/>
    <lineage>
        <taxon>Eukaryota</taxon>
        <taxon>Fungi</taxon>
        <taxon>Dikarya</taxon>
        <taxon>Ascomycota</taxon>
        <taxon>Pezizomycotina</taxon>
        <taxon>Leotiomycetes</taxon>
        <taxon>Helotiales</taxon>
        <taxon>Helotiaceae</taxon>
        <taxon>Glarea</taxon>
    </lineage>
</organism>
<accession>S3D0S7</accession>